<dbReference type="SUPFAM" id="SSF57716">
    <property type="entry name" value="Glucocorticoid receptor-like (DNA-binding domain)"/>
    <property type="match status" value="1"/>
</dbReference>
<evidence type="ECO:0000259" key="12">
    <source>
        <dbReference type="PROSITE" id="PS51030"/>
    </source>
</evidence>
<feature type="region of interest" description="Disordered" evidence="11">
    <location>
        <begin position="24"/>
        <end position="50"/>
    </location>
</feature>
<dbReference type="SMART" id="SM00399">
    <property type="entry name" value="ZnF_C4"/>
    <property type="match status" value="1"/>
</dbReference>
<evidence type="ECO:0000256" key="9">
    <source>
        <dbReference type="ARBA" id="ARBA00023242"/>
    </source>
</evidence>
<evidence type="ECO:0000256" key="5">
    <source>
        <dbReference type="ARBA" id="ARBA00023015"/>
    </source>
</evidence>
<reference evidence="14" key="1">
    <citation type="journal article" date="2015" name="Gene">
        <title>Evolution of a novel nuclear receptor subfamily with emphasis on the member from the Pacific oyster Crassostrea gigas.</title>
        <authorList>
            <person name="Huang W."/>
            <person name="Xu F."/>
            <person name="Li J."/>
            <person name="Li L."/>
            <person name="Que H."/>
            <person name="Zhang G."/>
        </authorList>
    </citation>
    <scope>NUCLEOTIDE SEQUENCE</scope>
</reference>
<dbReference type="PROSITE" id="PS51843">
    <property type="entry name" value="NR_LBD"/>
    <property type="match status" value="1"/>
</dbReference>
<dbReference type="InterPro" id="IPR035500">
    <property type="entry name" value="NHR-like_dom_sf"/>
</dbReference>
<dbReference type="FunFam" id="3.30.50.10:FF:000006">
    <property type="entry name" value="Nuclear receptor subfamily 5 group A member"/>
    <property type="match status" value="1"/>
</dbReference>
<dbReference type="InterPro" id="IPR001628">
    <property type="entry name" value="Znf_hrmn_rcpt"/>
</dbReference>
<dbReference type="CDD" id="cd06961">
    <property type="entry name" value="NR_DBD_TR"/>
    <property type="match status" value="1"/>
</dbReference>
<evidence type="ECO:0000256" key="6">
    <source>
        <dbReference type="ARBA" id="ARBA00023125"/>
    </source>
</evidence>
<dbReference type="SUPFAM" id="SSF48508">
    <property type="entry name" value="Nuclear receptor ligand-binding domain"/>
    <property type="match status" value="1"/>
</dbReference>
<dbReference type="EMBL" id="KP710958">
    <property type="protein sequence ID" value="AKG49571.1"/>
    <property type="molecule type" value="mRNA"/>
</dbReference>
<evidence type="ECO:0000256" key="2">
    <source>
        <dbReference type="ARBA" id="ARBA00022723"/>
    </source>
</evidence>
<comment type="similarity">
    <text evidence="10">Belongs to the nuclear hormone receptor family.</text>
</comment>
<evidence type="ECO:0000313" key="14">
    <source>
        <dbReference type="EMBL" id="AKG49571.1"/>
    </source>
</evidence>
<evidence type="ECO:0000256" key="1">
    <source>
        <dbReference type="ARBA" id="ARBA00004123"/>
    </source>
</evidence>
<dbReference type="Pfam" id="PF00104">
    <property type="entry name" value="Hormone_recep"/>
    <property type="match status" value="1"/>
</dbReference>
<dbReference type="PRINTS" id="PR00047">
    <property type="entry name" value="STROIDFINGER"/>
</dbReference>
<comment type="subcellular location">
    <subcellularLocation>
        <location evidence="1 10">Nucleus</location>
    </subcellularLocation>
</comment>
<keyword evidence="5 10" id="KW-0805">Transcription regulation</keyword>
<dbReference type="GO" id="GO:0005634">
    <property type="term" value="C:nucleus"/>
    <property type="evidence" value="ECO:0007669"/>
    <property type="project" value="UniProtKB-SubCell"/>
</dbReference>
<dbReference type="GO" id="GO:0003700">
    <property type="term" value="F:DNA-binding transcription factor activity"/>
    <property type="evidence" value="ECO:0007669"/>
    <property type="project" value="InterPro"/>
</dbReference>
<dbReference type="PROSITE" id="PS51030">
    <property type="entry name" value="NUCLEAR_REC_DBD_2"/>
    <property type="match status" value="1"/>
</dbReference>
<evidence type="ECO:0000259" key="13">
    <source>
        <dbReference type="PROSITE" id="PS51843"/>
    </source>
</evidence>
<feature type="domain" description="Nuclear receptor" evidence="12">
    <location>
        <begin position="143"/>
        <end position="218"/>
    </location>
</feature>
<keyword evidence="9 10" id="KW-0539">Nucleus</keyword>
<dbReference type="PRINTS" id="PR00398">
    <property type="entry name" value="STRDHORMONER"/>
</dbReference>
<dbReference type="InterPro" id="IPR001723">
    <property type="entry name" value="Nuclear_hrmn_rcpt"/>
</dbReference>
<evidence type="ECO:0000256" key="4">
    <source>
        <dbReference type="ARBA" id="ARBA00022833"/>
    </source>
</evidence>
<accession>A0A0F7G5J3</accession>
<keyword evidence="6 10" id="KW-0238">DNA-binding</keyword>
<proteinExistence type="evidence at transcript level"/>
<dbReference type="PANTHER" id="PTHR48092">
    <property type="entry name" value="KNIRPS-RELATED PROTEIN-RELATED"/>
    <property type="match status" value="1"/>
</dbReference>
<dbReference type="Gene3D" id="1.10.565.10">
    <property type="entry name" value="Retinoid X Receptor"/>
    <property type="match status" value="1"/>
</dbReference>
<dbReference type="Gene3D" id="3.30.50.10">
    <property type="entry name" value="Erythroid Transcription Factor GATA-1, subunit A"/>
    <property type="match status" value="1"/>
</dbReference>
<sequence>MAEPRLGILSSKIENMQQVDENSPHFGFGVSDSNNQGRMQSPNGRGRNIQYQGTGDYSSENVDTNFHMDMDNPQSSGSENMTPDIIGSPEIQIHSEGMPMTSVSQGSVHSPSNEHVVQPIIQVTGVNDDTQVYTGGEDSPSNASPCMICNDRGSGYHYSVFSCEGCKGFFKRSVQKNLVYTCKNEGSCVINKFTRNNCQYCRFVKCTQMGMKREAVREDRSPGGKHRNKKPRLDEIRAMVSSDGEVLFVPGTQESKPTESFEDPIMEGLINARPDLIPRVDGNICLQSMGINQLMQYGYAELKYIIDWAKKVPGFTELRLEDQMALLKSSFMELNVLRLSYRSMETGSCIKFAEGLKVPIELAQKMGWGKELVAATVEFSARLKELSIDKVEFCILNGIVLTYPDAQNLMDKQKVILLQTQILDRLRKYHSHKFPGNVRRYGKMLLRLPFLRTVSAKAAERFLSLTLDGTLQLNELVLEMIN</sequence>
<keyword evidence="8 10" id="KW-0675">Receptor</keyword>
<evidence type="ECO:0000256" key="8">
    <source>
        <dbReference type="ARBA" id="ARBA00023170"/>
    </source>
</evidence>
<keyword evidence="4 10" id="KW-0862">Zinc</keyword>
<dbReference type="InterPro" id="IPR013088">
    <property type="entry name" value="Znf_NHR/GATA"/>
</dbReference>
<keyword evidence="3 10" id="KW-0863">Zinc-finger</keyword>
<dbReference type="AlphaFoldDB" id="A0A0F7G5J3"/>
<feature type="compositionally biased region" description="Polar residues" evidence="11">
    <location>
        <begin position="31"/>
        <end position="50"/>
    </location>
</feature>
<name>A0A0F7G5J3_MAGGI</name>
<keyword evidence="7 10" id="KW-0804">Transcription</keyword>
<keyword evidence="2 10" id="KW-0479">Metal-binding</keyword>
<evidence type="ECO:0000256" key="7">
    <source>
        <dbReference type="ARBA" id="ARBA00023163"/>
    </source>
</evidence>
<dbReference type="InterPro" id="IPR050200">
    <property type="entry name" value="Nuclear_hormone_rcpt_NR3"/>
</dbReference>
<protein>
    <submittedName>
        <fullName evidence="14">Nuclear receptor 8</fullName>
    </submittedName>
</protein>
<organism evidence="14">
    <name type="scientific">Magallana gigas</name>
    <name type="common">Pacific oyster</name>
    <name type="synonym">Crassostrea gigas</name>
    <dbReference type="NCBI Taxonomy" id="29159"/>
    <lineage>
        <taxon>Eukaryota</taxon>
        <taxon>Metazoa</taxon>
        <taxon>Spiralia</taxon>
        <taxon>Lophotrochozoa</taxon>
        <taxon>Mollusca</taxon>
        <taxon>Bivalvia</taxon>
        <taxon>Autobranchia</taxon>
        <taxon>Pteriomorphia</taxon>
        <taxon>Ostreida</taxon>
        <taxon>Ostreoidea</taxon>
        <taxon>Ostreidae</taxon>
        <taxon>Magallana</taxon>
    </lineage>
</organism>
<dbReference type="GO" id="GO:0008270">
    <property type="term" value="F:zinc ion binding"/>
    <property type="evidence" value="ECO:0007669"/>
    <property type="project" value="UniProtKB-KW"/>
</dbReference>
<dbReference type="PROSITE" id="PS00031">
    <property type="entry name" value="NUCLEAR_REC_DBD_1"/>
    <property type="match status" value="1"/>
</dbReference>
<evidence type="ECO:0000256" key="10">
    <source>
        <dbReference type="RuleBase" id="RU004334"/>
    </source>
</evidence>
<dbReference type="GO" id="GO:0043565">
    <property type="term" value="F:sequence-specific DNA binding"/>
    <property type="evidence" value="ECO:0007669"/>
    <property type="project" value="InterPro"/>
</dbReference>
<evidence type="ECO:0000256" key="3">
    <source>
        <dbReference type="ARBA" id="ARBA00022771"/>
    </source>
</evidence>
<dbReference type="SMART" id="SM00430">
    <property type="entry name" value="HOLI"/>
    <property type="match status" value="1"/>
</dbReference>
<dbReference type="Pfam" id="PF00105">
    <property type="entry name" value="zf-C4"/>
    <property type="match status" value="1"/>
</dbReference>
<dbReference type="InterPro" id="IPR000536">
    <property type="entry name" value="Nucl_hrmn_rcpt_lig-bd"/>
</dbReference>
<evidence type="ECO:0000256" key="11">
    <source>
        <dbReference type="SAM" id="MobiDB-lite"/>
    </source>
</evidence>
<feature type="domain" description="NR LBD" evidence="13">
    <location>
        <begin position="261"/>
        <end position="482"/>
    </location>
</feature>